<name>A0A1T3NIK0_9ACTN</name>
<proteinExistence type="predicted"/>
<evidence type="ECO:0000313" key="1">
    <source>
        <dbReference type="EMBL" id="OPC76545.1"/>
    </source>
</evidence>
<gene>
    <name evidence="1" type="ORF">B4N89_46910</name>
</gene>
<dbReference type="STRING" id="159449.B4N89_46910"/>
<evidence type="ECO:0000313" key="2">
    <source>
        <dbReference type="Proteomes" id="UP000190037"/>
    </source>
</evidence>
<dbReference type="Proteomes" id="UP000190037">
    <property type="component" value="Unassembled WGS sequence"/>
</dbReference>
<comment type="caution">
    <text evidence="1">The sequence shown here is derived from an EMBL/GenBank/DDBJ whole genome shotgun (WGS) entry which is preliminary data.</text>
</comment>
<accession>A0A1T3NIK0</accession>
<organism evidence="1 2">
    <name type="scientific">Embleya scabrispora</name>
    <dbReference type="NCBI Taxonomy" id="159449"/>
    <lineage>
        <taxon>Bacteria</taxon>
        <taxon>Bacillati</taxon>
        <taxon>Actinomycetota</taxon>
        <taxon>Actinomycetes</taxon>
        <taxon>Kitasatosporales</taxon>
        <taxon>Streptomycetaceae</taxon>
        <taxon>Embleya</taxon>
    </lineage>
</organism>
<dbReference type="AlphaFoldDB" id="A0A1T3NIK0"/>
<reference evidence="1 2" key="1">
    <citation type="submission" date="2017-03" db="EMBL/GenBank/DDBJ databases">
        <title>Draft genome sequence of Streptomyces scabrisporus NF3, endophyte isolated from Amphipterygium adstringens.</title>
        <authorList>
            <person name="Vazquez M."/>
            <person name="Ceapa C.D."/>
            <person name="Rodriguez Luna D."/>
            <person name="Sanchez Esquivel S."/>
        </authorList>
    </citation>
    <scope>NUCLEOTIDE SEQUENCE [LARGE SCALE GENOMIC DNA]</scope>
    <source>
        <strain evidence="1 2">NF3</strain>
    </source>
</reference>
<keyword evidence="2" id="KW-1185">Reference proteome</keyword>
<dbReference type="EMBL" id="MWQN01000006">
    <property type="protein sequence ID" value="OPC76545.1"/>
    <property type="molecule type" value="Genomic_DNA"/>
</dbReference>
<sequence length="97" mass="10320">MPVKKSTITAADTPADCKARACATPTNSGRWCPSGPIAGAVAGRELEEIATSGREDQLAPVHTLVHEHTRVTWLNARDHLVALRHVLNGSRSSSCAH</sequence>
<protein>
    <submittedName>
        <fullName evidence="1">Uncharacterized protein</fullName>
    </submittedName>
</protein>